<dbReference type="OrthoDB" id="392571at2759"/>
<dbReference type="Proteomes" id="UP000029725">
    <property type="component" value="Unassembled WGS sequence"/>
</dbReference>
<dbReference type="HOGENOM" id="CLU_847551_0_0_1"/>
<dbReference type="GeneID" id="25258340"/>
<dbReference type="Pfam" id="PF22493">
    <property type="entry name" value="PUF_NOP9"/>
    <property type="match status" value="1"/>
</dbReference>
<dbReference type="InterPro" id="IPR040000">
    <property type="entry name" value="NOP9"/>
</dbReference>
<evidence type="ECO:0000256" key="4">
    <source>
        <dbReference type="ARBA" id="ARBA00031929"/>
    </source>
</evidence>
<name>A0A098VV17_9MICR</name>
<dbReference type="Gene3D" id="1.25.10.10">
    <property type="entry name" value="Leucine-rich Repeat Variant"/>
    <property type="match status" value="1"/>
</dbReference>
<evidence type="ECO:0000313" key="6">
    <source>
        <dbReference type="Proteomes" id="UP000029725"/>
    </source>
</evidence>
<dbReference type="GO" id="GO:0000056">
    <property type="term" value="P:ribosomal small subunit export from nucleus"/>
    <property type="evidence" value="ECO:0007669"/>
    <property type="project" value="TreeGrafter"/>
</dbReference>
<dbReference type="GO" id="GO:0003723">
    <property type="term" value="F:RNA binding"/>
    <property type="evidence" value="ECO:0007669"/>
    <property type="project" value="InterPro"/>
</dbReference>
<dbReference type="PANTHER" id="PTHR13102:SF0">
    <property type="entry name" value="NUCLEOLAR PROTEIN 9"/>
    <property type="match status" value="1"/>
</dbReference>
<dbReference type="EMBL" id="JMKJ01000041">
    <property type="protein sequence ID" value="KGG52775.1"/>
    <property type="molecule type" value="Genomic_DNA"/>
</dbReference>
<dbReference type="PANTHER" id="PTHR13102">
    <property type="entry name" value="NUCLEOLAR PROTEIN 9"/>
    <property type="match status" value="1"/>
</dbReference>
<comment type="caution">
    <text evidence="5">The sequence shown here is derived from an EMBL/GenBank/DDBJ whole genome shotgun (WGS) entry which is preliminary data.</text>
</comment>
<evidence type="ECO:0000313" key="5">
    <source>
        <dbReference type="EMBL" id="KGG52775.1"/>
    </source>
</evidence>
<dbReference type="GO" id="GO:0000480">
    <property type="term" value="P:endonucleolytic cleavage in 5'-ETS of tricistronic rRNA transcript (SSU-rRNA, 5.8S rRNA, LSU-rRNA)"/>
    <property type="evidence" value="ECO:0007669"/>
    <property type="project" value="TreeGrafter"/>
</dbReference>
<keyword evidence="6" id="KW-1185">Reference proteome</keyword>
<dbReference type="RefSeq" id="XP_013239211.1">
    <property type="nucleotide sequence ID" value="XM_013383757.1"/>
</dbReference>
<dbReference type="GO" id="GO:0030686">
    <property type="term" value="C:90S preribosome"/>
    <property type="evidence" value="ECO:0007669"/>
    <property type="project" value="TreeGrafter"/>
</dbReference>
<dbReference type="InterPro" id="IPR016024">
    <property type="entry name" value="ARM-type_fold"/>
</dbReference>
<dbReference type="InterPro" id="IPR011989">
    <property type="entry name" value="ARM-like"/>
</dbReference>
<dbReference type="InterPro" id="IPR001313">
    <property type="entry name" value="Pumilio_RNA-bd_rpt"/>
</dbReference>
<keyword evidence="2" id="KW-0677">Repeat</keyword>
<gene>
    <name evidence="5" type="ORF">DI09_137p100</name>
</gene>
<organism evidence="5 6">
    <name type="scientific">Mitosporidium daphniae</name>
    <dbReference type="NCBI Taxonomy" id="1485682"/>
    <lineage>
        <taxon>Eukaryota</taxon>
        <taxon>Fungi</taxon>
        <taxon>Fungi incertae sedis</taxon>
        <taxon>Microsporidia</taxon>
        <taxon>Mitosporidium</taxon>
    </lineage>
</organism>
<protein>
    <recommendedName>
        <fullName evidence="1">Nucleolar protein 9</fullName>
    </recommendedName>
    <alternativeName>
        <fullName evidence="3 4">Pumilio domain-containing protein NOP9</fullName>
    </alternativeName>
</protein>
<dbReference type="VEuPathDB" id="MicrosporidiaDB:DI09_137p100"/>
<dbReference type="AlphaFoldDB" id="A0A098VV17"/>
<accession>A0A098VV17</accession>
<dbReference type="GO" id="GO:0005730">
    <property type="term" value="C:nucleolus"/>
    <property type="evidence" value="ECO:0007669"/>
    <property type="project" value="TreeGrafter"/>
</dbReference>
<dbReference type="GO" id="GO:0000447">
    <property type="term" value="P:endonucleolytic cleavage in ITS1 to separate SSU-rRNA from 5.8S rRNA and LSU-rRNA from tricistronic rRNA transcript (SSU-rRNA, 5.8S rRNA, LSU-rRNA)"/>
    <property type="evidence" value="ECO:0007669"/>
    <property type="project" value="TreeGrafter"/>
</dbReference>
<evidence type="ECO:0000256" key="3">
    <source>
        <dbReference type="ARBA" id="ARBA00030932"/>
    </source>
</evidence>
<evidence type="ECO:0000256" key="2">
    <source>
        <dbReference type="ARBA" id="ARBA00022737"/>
    </source>
</evidence>
<dbReference type="GO" id="GO:0000472">
    <property type="term" value="P:endonucleolytic cleavage to generate mature 5'-end of SSU-rRNA from (SSU-rRNA, 5.8S rRNA, LSU-rRNA)"/>
    <property type="evidence" value="ECO:0007669"/>
    <property type="project" value="TreeGrafter"/>
</dbReference>
<evidence type="ECO:0000256" key="1">
    <source>
        <dbReference type="ARBA" id="ARBA00016427"/>
    </source>
</evidence>
<dbReference type="GO" id="GO:0030688">
    <property type="term" value="C:preribosome, small subunit precursor"/>
    <property type="evidence" value="ECO:0007669"/>
    <property type="project" value="TreeGrafter"/>
</dbReference>
<dbReference type="SUPFAM" id="SSF48371">
    <property type="entry name" value="ARM repeat"/>
    <property type="match status" value="1"/>
</dbReference>
<reference evidence="5 6" key="1">
    <citation type="submission" date="2014-04" db="EMBL/GenBank/DDBJ databases">
        <title>A new species of microsporidia sheds light on the evolution of extreme parasitism.</title>
        <authorList>
            <person name="Haag K.L."/>
            <person name="James T.Y."/>
            <person name="Larsson R."/>
            <person name="Schaer T.M."/>
            <person name="Refardt D."/>
            <person name="Pombert J.-F."/>
            <person name="Ebert D."/>
        </authorList>
    </citation>
    <scope>NUCLEOTIDE SEQUENCE [LARGE SCALE GENOMIC DNA]</scope>
    <source>
        <strain evidence="5 6">UGP3</strain>
        <tissue evidence="5">Spores</tissue>
    </source>
</reference>
<sequence>MADLLDDGKSSWENFKLFSSDRISSRVMETFIYASKKSMLRPLLSLFMVPNVGFLLKNDTANYVLQAFFTHCTSKSLSLDLFNAISSQLLQKGLEPRRIGLLYKIVKSELIPTSLTHPFLVNSIKNSFRLNPDGADNCALALLSSNVPTTRRGPSRHFEAKEFHPIGCAILIHLFSSHPTTDSQILLDQFIEIPISILFRLGMDASGSRVLETVFSSPVIGKKKSERLFKKLFAASLAETEQCSMAKWAENTFGSRVVEAIFLSVPLDQKLILAQYLSDYIKELRKPRSKGQYVIKSCMLDEFILSKSNWIKILAERKKKACASNKLT</sequence>
<proteinExistence type="predicted"/>